<feature type="compositionally biased region" description="Basic and acidic residues" evidence="1">
    <location>
        <begin position="20"/>
        <end position="29"/>
    </location>
</feature>
<evidence type="ECO:0008006" key="4">
    <source>
        <dbReference type="Google" id="ProtNLM"/>
    </source>
</evidence>
<dbReference type="Proteomes" id="UP000521943">
    <property type="component" value="Unassembled WGS sequence"/>
</dbReference>
<reference evidence="2 3" key="1">
    <citation type="submission" date="2020-07" db="EMBL/GenBank/DDBJ databases">
        <title>Comparative genomics of pyrophilous fungi reveals a link between fire events and developmental genes.</title>
        <authorList>
            <consortium name="DOE Joint Genome Institute"/>
            <person name="Steindorff A.S."/>
            <person name="Carver A."/>
            <person name="Calhoun S."/>
            <person name="Stillman K."/>
            <person name="Liu H."/>
            <person name="Lipzen A."/>
            <person name="Pangilinan J."/>
            <person name="Labutti K."/>
            <person name="Bruns T.D."/>
            <person name="Grigoriev I.V."/>
        </authorList>
    </citation>
    <scope>NUCLEOTIDE SEQUENCE [LARGE SCALE GENOMIC DNA]</scope>
    <source>
        <strain evidence="2 3">CBS 144469</strain>
    </source>
</reference>
<dbReference type="Gene3D" id="1.10.30.10">
    <property type="entry name" value="High mobility group box domain"/>
    <property type="match status" value="1"/>
</dbReference>
<keyword evidence="3" id="KW-1185">Reference proteome</keyword>
<accession>A0A8H6HIE7</accession>
<comment type="caution">
    <text evidence="2">The sequence shown here is derived from an EMBL/GenBank/DDBJ whole genome shotgun (WGS) entry which is preliminary data.</text>
</comment>
<gene>
    <name evidence="2" type="ORF">DFP72DRAFT_614703</name>
</gene>
<name>A0A8H6HIE7_9AGAR</name>
<feature type="region of interest" description="Disordered" evidence="1">
    <location>
        <begin position="1"/>
        <end position="29"/>
    </location>
</feature>
<dbReference type="EMBL" id="JACGCI010000086">
    <property type="protein sequence ID" value="KAF6746966.1"/>
    <property type="molecule type" value="Genomic_DNA"/>
</dbReference>
<organism evidence="2 3">
    <name type="scientific">Ephemerocybe angulata</name>
    <dbReference type="NCBI Taxonomy" id="980116"/>
    <lineage>
        <taxon>Eukaryota</taxon>
        <taxon>Fungi</taxon>
        <taxon>Dikarya</taxon>
        <taxon>Basidiomycota</taxon>
        <taxon>Agaricomycotina</taxon>
        <taxon>Agaricomycetes</taxon>
        <taxon>Agaricomycetidae</taxon>
        <taxon>Agaricales</taxon>
        <taxon>Agaricineae</taxon>
        <taxon>Psathyrellaceae</taxon>
        <taxon>Ephemerocybe</taxon>
    </lineage>
</organism>
<dbReference type="AlphaFoldDB" id="A0A8H6HIE7"/>
<dbReference type="OrthoDB" id="667577at2759"/>
<dbReference type="SUPFAM" id="SSF47095">
    <property type="entry name" value="HMG-box"/>
    <property type="match status" value="1"/>
</dbReference>
<evidence type="ECO:0000256" key="1">
    <source>
        <dbReference type="SAM" id="MobiDB-lite"/>
    </source>
</evidence>
<protein>
    <recommendedName>
        <fullName evidence="4">HMG box domain-containing protein</fullName>
    </recommendedName>
</protein>
<sequence length="115" mass="12814">MAKTTTVTKTKTATKAANTKTKDGEDKPKRAPTAYQIFCKAHMKKWNEDNPGRAKEAMSAVRPSFYFISVHYTLPLPLPFDSCVCSCSLCSPLHPSPSYMLPTRCSFFLGSYPKL</sequence>
<evidence type="ECO:0000313" key="2">
    <source>
        <dbReference type="EMBL" id="KAF6746966.1"/>
    </source>
</evidence>
<proteinExistence type="predicted"/>
<feature type="compositionally biased region" description="Low complexity" evidence="1">
    <location>
        <begin position="1"/>
        <end position="19"/>
    </location>
</feature>
<evidence type="ECO:0000313" key="3">
    <source>
        <dbReference type="Proteomes" id="UP000521943"/>
    </source>
</evidence>
<dbReference type="InterPro" id="IPR036910">
    <property type="entry name" value="HMG_box_dom_sf"/>
</dbReference>